<keyword evidence="2" id="KW-0732">Signal</keyword>
<dbReference type="EMBL" id="SOZD01000008">
    <property type="protein sequence ID" value="TFF18698.1"/>
    <property type="molecule type" value="Genomic_DNA"/>
</dbReference>
<reference evidence="3 4" key="1">
    <citation type="submission" date="2019-03" db="EMBL/GenBank/DDBJ databases">
        <title>Jiella endophytica sp. nov., a novel endophytic bacterium isolated from root of Ficus microcarpa Linn. f.</title>
        <authorList>
            <person name="Tuo L."/>
        </authorList>
    </citation>
    <scope>NUCLEOTIDE SEQUENCE [LARGE SCALE GENOMIC DNA]</scope>
    <source>
        <strain evidence="3 4">CBS5Q-3</strain>
    </source>
</reference>
<dbReference type="RefSeq" id="WP_134763839.1">
    <property type="nucleotide sequence ID" value="NZ_SOZD01000008.1"/>
</dbReference>
<dbReference type="Proteomes" id="UP000298179">
    <property type="component" value="Unassembled WGS sequence"/>
</dbReference>
<feature type="signal peptide" evidence="2">
    <location>
        <begin position="1"/>
        <end position="23"/>
    </location>
</feature>
<feature type="compositionally biased region" description="Low complexity" evidence="1">
    <location>
        <begin position="105"/>
        <end position="124"/>
    </location>
</feature>
<protein>
    <recommendedName>
        <fullName evidence="5">SH3 domain-containing protein</fullName>
    </recommendedName>
</protein>
<name>A0A4Y8RBA7_9HYPH</name>
<evidence type="ECO:0000313" key="3">
    <source>
        <dbReference type="EMBL" id="TFF18698.1"/>
    </source>
</evidence>
<keyword evidence="4" id="KW-1185">Reference proteome</keyword>
<comment type="caution">
    <text evidence="3">The sequence shown here is derived from an EMBL/GenBank/DDBJ whole genome shotgun (WGS) entry which is preliminary data.</text>
</comment>
<organism evidence="3 4">
    <name type="scientific">Jiella endophytica</name>
    <dbReference type="NCBI Taxonomy" id="2558362"/>
    <lineage>
        <taxon>Bacteria</taxon>
        <taxon>Pseudomonadati</taxon>
        <taxon>Pseudomonadota</taxon>
        <taxon>Alphaproteobacteria</taxon>
        <taxon>Hyphomicrobiales</taxon>
        <taxon>Aurantimonadaceae</taxon>
        <taxon>Jiella</taxon>
    </lineage>
</organism>
<evidence type="ECO:0000256" key="2">
    <source>
        <dbReference type="SAM" id="SignalP"/>
    </source>
</evidence>
<gene>
    <name evidence="3" type="ORF">E3C22_20950</name>
</gene>
<dbReference type="AlphaFoldDB" id="A0A4Y8RBA7"/>
<evidence type="ECO:0000256" key="1">
    <source>
        <dbReference type="SAM" id="MobiDB-lite"/>
    </source>
</evidence>
<proteinExistence type="predicted"/>
<evidence type="ECO:0008006" key="5">
    <source>
        <dbReference type="Google" id="ProtNLM"/>
    </source>
</evidence>
<sequence length="237" mass="25041">MPRIISIVAAVVGALTLAAPALAQSCDTYRVEARLLNMRAEPNVFGTILDVLRYNELVCVSSNQPAGGQDWGLVVSKSRPDGSATQKVEGWTSLRYLAKVEAPAGGPAPVAGDGQPGDAQPGDDTAAAPPSTGDAPAGGEDPVTLNFSDPVPFGPFPVRGRSIEQLANSLPLFSPIEGLPETRWKKQCTSCHQWNKDRLCDQGKSYMANPASIIRIQHPYGGPYKKALSTWAASGCQ</sequence>
<accession>A0A4Y8RBA7</accession>
<dbReference type="PROSITE" id="PS51257">
    <property type="entry name" value="PROKAR_LIPOPROTEIN"/>
    <property type="match status" value="1"/>
</dbReference>
<evidence type="ECO:0000313" key="4">
    <source>
        <dbReference type="Proteomes" id="UP000298179"/>
    </source>
</evidence>
<feature type="region of interest" description="Disordered" evidence="1">
    <location>
        <begin position="105"/>
        <end position="144"/>
    </location>
</feature>
<feature type="chain" id="PRO_5021495919" description="SH3 domain-containing protein" evidence="2">
    <location>
        <begin position="24"/>
        <end position="237"/>
    </location>
</feature>
<dbReference type="OrthoDB" id="9816009at2"/>